<protein>
    <recommendedName>
        <fullName evidence="4">TM helix repeat-containing protein</fullName>
    </recommendedName>
</protein>
<evidence type="ECO:0000256" key="1">
    <source>
        <dbReference type="SAM" id="Phobius"/>
    </source>
</evidence>
<dbReference type="Pfam" id="PF05552">
    <property type="entry name" value="MS_channel_1st_1"/>
    <property type="match status" value="2"/>
</dbReference>
<name>A0A0W1R7D5_9EURY</name>
<organism evidence="2 3">
    <name type="scientific">Haloprofundus marisrubri</name>
    <dbReference type="NCBI Taxonomy" id="1514971"/>
    <lineage>
        <taxon>Archaea</taxon>
        <taxon>Methanobacteriati</taxon>
        <taxon>Methanobacteriota</taxon>
        <taxon>Stenosarchaea group</taxon>
        <taxon>Halobacteria</taxon>
        <taxon>Halobacteriales</taxon>
        <taxon>Haloferacaceae</taxon>
        <taxon>Haloprofundus</taxon>
    </lineage>
</organism>
<evidence type="ECO:0008006" key="4">
    <source>
        <dbReference type="Google" id="ProtNLM"/>
    </source>
</evidence>
<keyword evidence="3" id="KW-1185">Reference proteome</keyword>
<feature type="transmembrane region" description="Helical" evidence="1">
    <location>
        <begin position="144"/>
        <end position="166"/>
    </location>
</feature>
<feature type="transmembrane region" description="Helical" evidence="1">
    <location>
        <begin position="42"/>
        <end position="65"/>
    </location>
</feature>
<reference evidence="2 3" key="1">
    <citation type="submission" date="2015-12" db="EMBL/GenBank/DDBJ databases">
        <title>Haloprofundus marisrubri gen. nov., sp. nov., an extremely halophilic archaeon isolated from the Discovery deep brine-seawater interface in the Red Sea.</title>
        <authorList>
            <person name="Zhang G."/>
            <person name="Stingl U."/>
            <person name="Rashid M."/>
        </authorList>
    </citation>
    <scope>NUCLEOTIDE SEQUENCE [LARGE SCALE GENOMIC DNA]</scope>
    <source>
        <strain evidence="2 3">SB9</strain>
    </source>
</reference>
<dbReference type="STRING" id="1514971.AUR64_15510"/>
<evidence type="ECO:0000313" key="3">
    <source>
        <dbReference type="Proteomes" id="UP000054387"/>
    </source>
</evidence>
<dbReference type="InterPro" id="IPR008910">
    <property type="entry name" value="MSC_TM_helix"/>
</dbReference>
<evidence type="ECO:0000313" key="2">
    <source>
        <dbReference type="EMBL" id="KTG09199.1"/>
    </source>
</evidence>
<feature type="transmembrane region" description="Helical" evidence="1">
    <location>
        <begin position="112"/>
        <end position="132"/>
    </location>
</feature>
<dbReference type="AlphaFoldDB" id="A0A0W1R7D5"/>
<dbReference type="RefSeq" id="WP_058582352.1">
    <property type="nucleotide sequence ID" value="NZ_LOPU01000029.1"/>
</dbReference>
<feature type="transmembrane region" description="Helical" evidence="1">
    <location>
        <begin position="187"/>
        <end position="209"/>
    </location>
</feature>
<gene>
    <name evidence="2" type="ORF">AUR64_15510</name>
</gene>
<dbReference type="Proteomes" id="UP000054387">
    <property type="component" value="Unassembled WGS sequence"/>
</dbReference>
<dbReference type="Gene3D" id="1.10.287.1260">
    <property type="match status" value="2"/>
</dbReference>
<comment type="caution">
    <text evidence="2">The sequence shown here is derived from an EMBL/GenBank/DDBJ whole genome shotgun (WGS) entry which is preliminary data.</text>
</comment>
<dbReference type="EMBL" id="LOPU01000029">
    <property type="protein sequence ID" value="KTG09199.1"/>
    <property type="molecule type" value="Genomic_DNA"/>
</dbReference>
<keyword evidence="1" id="KW-0472">Membrane</keyword>
<keyword evidence="1" id="KW-0812">Transmembrane</keyword>
<feature type="transmembrane region" description="Helical" evidence="1">
    <location>
        <begin position="215"/>
        <end position="239"/>
    </location>
</feature>
<keyword evidence="1" id="KW-1133">Transmembrane helix</keyword>
<proteinExistence type="predicted"/>
<sequence>MSQPDYHASTDTEQSTNLAVAPAAPMFVALQLGVPEFLQETVASIIAFVPRLLGALAILLVGWVIGRVVGRVVREVVDRAEIDRMALRTPVGRALGGTEQAVSATLGKLAAYYVYLLAVLAAANALAITLLSEWVAAAVSYLPAFLAGLLVIVLGFIIADFIARVVQQSSTASETRYSGVFADGVRLFLYFSVLVIGLDTMGFSVRVLYIVAQAVAYGLGAAIAIGAGLALGFGARGWVADNIDNWAGRASSGSPNFSDGAVSSDDD</sequence>
<accession>A0A0W1R7D5</accession>